<gene>
    <name evidence="2" type="ORF">GR328_12975</name>
</gene>
<dbReference type="InterPro" id="IPR001387">
    <property type="entry name" value="Cro/C1-type_HTH"/>
</dbReference>
<reference evidence="2 3" key="2">
    <citation type="submission" date="2020-01" db="EMBL/GenBank/DDBJ databases">
        <title>Microvirga sp. nov., an arsenate reduction bacterium isolated from Tibet hotspring sediments.</title>
        <authorList>
            <person name="Xian W.-D."/>
            <person name="Li W.-J."/>
        </authorList>
    </citation>
    <scope>NUCLEOTIDE SEQUENCE [LARGE SCALE GENOMIC DNA]</scope>
    <source>
        <strain evidence="2 3">KCTC 23863</strain>
    </source>
</reference>
<reference evidence="2 3" key="1">
    <citation type="submission" date="2019-12" db="EMBL/GenBank/DDBJ databases">
        <authorList>
            <person name="Yuan C.-G."/>
        </authorList>
    </citation>
    <scope>NUCLEOTIDE SEQUENCE [LARGE SCALE GENOMIC DNA]</scope>
    <source>
        <strain evidence="2 3">KCTC 23863</strain>
    </source>
</reference>
<dbReference type="SUPFAM" id="SSF47413">
    <property type="entry name" value="lambda repressor-like DNA-binding domains"/>
    <property type="match status" value="1"/>
</dbReference>
<evidence type="ECO:0000313" key="2">
    <source>
        <dbReference type="EMBL" id="MXQ12358.1"/>
    </source>
</evidence>
<dbReference type="InterPro" id="IPR010982">
    <property type="entry name" value="Lambda_DNA-bd_dom_sf"/>
</dbReference>
<dbReference type="Gene3D" id="1.10.260.40">
    <property type="entry name" value="lambda repressor-like DNA-binding domains"/>
    <property type="match status" value="1"/>
</dbReference>
<protein>
    <submittedName>
        <fullName evidence="2">Helix-turn-helix domain-containing protein</fullName>
    </submittedName>
</protein>
<feature type="domain" description="HTH cro/C1-type" evidence="1">
    <location>
        <begin position="7"/>
        <end position="62"/>
    </location>
</feature>
<dbReference type="GO" id="GO:0003677">
    <property type="term" value="F:DNA binding"/>
    <property type="evidence" value="ECO:0007669"/>
    <property type="project" value="InterPro"/>
</dbReference>
<dbReference type="SMART" id="SM00530">
    <property type="entry name" value="HTH_XRE"/>
    <property type="match status" value="1"/>
</dbReference>
<dbReference type="CDD" id="cd00093">
    <property type="entry name" value="HTH_XRE"/>
    <property type="match status" value="1"/>
</dbReference>
<name>A0A7X3MSQ0_9HYPH</name>
<dbReference type="PROSITE" id="PS50943">
    <property type="entry name" value="HTH_CROC1"/>
    <property type="match status" value="1"/>
</dbReference>
<dbReference type="Pfam" id="PF01381">
    <property type="entry name" value="HTH_3"/>
    <property type="match status" value="1"/>
</dbReference>
<keyword evidence="3" id="KW-1185">Reference proteome</keyword>
<dbReference type="EMBL" id="WURB01000008">
    <property type="protein sequence ID" value="MXQ12358.1"/>
    <property type="molecule type" value="Genomic_DNA"/>
</dbReference>
<dbReference type="AlphaFoldDB" id="A0A7X3MSQ0"/>
<dbReference type="RefSeq" id="WP_160884947.1">
    <property type="nucleotide sequence ID" value="NZ_WURB01000008.1"/>
</dbReference>
<proteinExistence type="predicted"/>
<dbReference type="OrthoDB" id="4419620at2"/>
<evidence type="ECO:0000259" key="1">
    <source>
        <dbReference type="PROSITE" id="PS50943"/>
    </source>
</evidence>
<sequence length="79" mass="8489">MVNAAQIKAARALLGWSQDELCERADIHRRTLTTLESGKVPTYDATVNRVVAALQKGGIQFLEHEGGAYGVLIRPPAGS</sequence>
<organism evidence="2 3">
    <name type="scientific">Microvirga makkahensis</name>
    <dbReference type="NCBI Taxonomy" id="1128670"/>
    <lineage>
        <taxon>Bacteria</taxon>
        <taxon>Pseudomonadati</taxon>
        <taxon>Pseudomonadota</taxon>
        <taxon>Alphaproteobacteria</taxon>
        <taxon>Hyphomicrobiales</taxon>
        <taxon>Methylobacteriaceae</taxon>
        <taxon>Microvirga</taxon>
    </lineage>
</organism>
<dbReference type="Proteomes" id="UP000436483">
    <property type="component" value="Unassembled WGS sequence"/>
</dbReference>
<evidence type="ECO:0000313" key="3">
    <source>
        <dbReference type="Proteomes" id="UP000436483"/>
    </source>
</evidence>
<comment type="caution">
    <text evidence="2">The sequence shown here is derived from an EMBL/GenBank/DDBJ whole genome shotgun (WGS) entry which is preliminary data.</text>
</comment>
<accession>A0A7X3MSQ0</accession>